<evidence type="ECO:0000256" key="1">
    <source>
        <dbReference type="SAM" id="Phobius"/>
    </source>
</evidence>
<feature type="transmembrane region" description="Helical" evidence="1">
    <location>
        <begin position="20"/>
        <end position="43"/>
    </location>
</feature>
<reference evidence="2" key="2">
    <citation type="submission" date="2022-05" db="EMBL/GenBank/DDBJ databases">
        <authorList>
            <person name="Kunte H.-J."/>
        </authorList>
    </citation>
    <scope>NUCLEOTIDE SEQUENCE</scope>
    <source>
        <strain evidence="2">G5</strain>
    </source>
</reference>
<proteinExistence type="predicted"/>
<name>A0AAE9ICH8_9BURK</name>
<dbReference type="RefSeq" id="WP_250025955.1">
    <property type="nucleotide sequence ID" value="NZ_CP097331.1"/>
</dbReference>
<dbReference type="KEGG" id="ccam:M5D45_23195"/>
<dbReference type="Pfam" id="PF10734">
    <property type="entry name" value="DUF2523"/>
    <property type="match status" value="1"/>
</dbReference>
<protein>
    <submittedName>
        <fullName evidence="2">DUF2523 domain-containing protein</fullName>
    </submittedName>
</protein>
<evidence type="ECO:0000313" key="2">
    <source>
        <dbReference type="EMBL" id="URF08061.1"/>
    </source>
</evidence>
<dbReference type="InterPro" id="IPR019670">
    <property type="entry name" value="DUF2523"/>
</dbReference>
<accession>A0AAE9ICH8</accession>
<gene>
    <name evidence="2" type="ORF">M5D45_23195</name>
</gene>
<keyword evidence="1" id="KW-0472">Membrane</keyword>
<keyword evidence="1" id="KW-0812">Transmembrane</keyword>
<dbReference type="AlphaFoldDB" id="A0AAE9ICH8"/>
<dbReference type="Proteomes" id="UP001056132">
    <property type="component" value="Chromosome 2"/>
</dbReference>
<evidence type="ECO:0000313" key="3">
    <source>
        <dbReference type="Proteomes" id="UP001056132"/>
    </source>
</evidence>
<keyword evidence="1" id="KW-1133">Transmembrane helix</keyword>
<sequence>MAGLAGFLMALIGPLARQALIALGIGLITYVGLDAAVSGALAAAKSSLGQMPASVAAILARGGIFTAMSIIAGGITARMSMMVLKRMGRVV</sequence>
<feature type="transmembrane region" description="Helical" evidence="1">
    <location>
        <begin position="55"/>
        <end position="77"/>
    </location>
</feature>
<reference evidence="2" key="1">
    <citation type="journal article" date="2022" name="Microbiol. Resour. Announc.">
        <title>Genome Sequence of Cupriavidus campinensis Strain G5, a Member of a Bacterial Consortium Capable of Polyethylene Degradation.</title>
        <authorList>
            <person name="Schneider B."/>
            <person name="Pfeiffer F."/>
            <person name="Dyall-Smith M."/>
            <person name="Kunte H.J."/>
        </authorList>
    </citation>
    <scope>NUCLEOTIDE SEQUENCE</scope>
    <source>
        <strain evidence="2">G5</strain>
    </source>
</reference>
<dbReference type="EMBL" id="CP097331">
    <property type="protein sequence ID" value="URF08061.1"/>
    <property type="molecule type" value="Genomic_DNA"/>
</dbReference>
<organism evidence="2 3">
    <name type="scientific">Cupriavidus campinensis</name>
    <dbReference type="NCBI Taxonomy" id="151783"/>
    <lineage>
        <taxon>Bacteria</taxon>
        <taxon>Pseudomonadati</taxon>
        <taxon>Pseudomonadota</taxon>
        <taxon>Betaproteobacteria</taxon>
        <taxon>Burkholderiales</taxon>
        <taxon>Burkholderiaceae</taxon>
        <taxon>Cupriavidus</taxon>
    </lineage>
</organism>